<name>A0A6A5R435_AMPQU</name>
<evidence type="ECO:0000313" key="8">
    <source>
        <dbReference type="Proteomes" id="UP000800096"/>
    </source>
</evidence>
<keyword evidence="8" id="KW-1185">Reference proteome</keyword>
<evidence type="ECO:0000256" key="5">
    <source>
        <dbReference type="ARBA" id="ARBA00023180"/>
    </source>
</evidence>
<dbReference type="EMBL" id="ML979132">
    <property type="protein sequence ID" value="KAF1921948.1"/>
    <property type="molecule type" value="Genomic_DNA"/>
</dbReference>
<dbReference type="InterPro" id="IPR036941">
    <property type="entry name" value="Rcpt_L-dom_sf"/>
</dbReference>
<dbReference type="OrthoDB" id="536881at2759"/>
<dbReference type="AlphaFoldDB" id="A0A6A5R435"/>
<evidence type="ECO:0000256" key="3">
    <source>
        <dbReference type="ARBA" id="ARBA00022525"/>
    </source>
</evidence>
<evidence type="ECO:0008006" key="9">
    <source>
        <dbReference type="Google" id="ProtNLM"/>
    </source>
</evidence>
<dbReference type="PANTHER" id="PTHR31018">
    <property type="entry name" value="SPORULATION-SPECIFIC PROTEIN-RELATED"/>
    <property type="match status" value="1"/>
</dbReference>
<dbReference type="GO" id="GO:0031505">
    <property type="term" value="P:fungal-type cell wall organization"/>
    <property type="evidence" value="ECO:0007669"/>
    <property type="project" value="TreeGrafter"/>
</dbReference>
<evidence type="ECO:0000256" key="2">
    <source>
        <dbReference type="ARBA" id="ARBA00022512"/>
    </source>
</evidence>
<dbReference type="GO" id="GO:0009277">
    <property type="term" value="C:fungal-type cell wall"/>
    <property type="evidence" value="ECO:0007669"/>
    <property type="project" value="TreeGrafter"/>
</dbReference>
<feature type="chain" id="PRO_5025386806" description="GPI-anchored cell wall organization protein Ecm33" evidence="6">
    <location>
        <begin position="21"/>
        <end position="387"/>
    </location>
</feature>
<sequence length="387" mass="40410">MPSLIKIVLPALAAAGFAHAECSVSATTTVQNQGDVAAMTTCATFSGSIAIATGTTEDIALGSIKQLAGNLVAPPNSNIRRISASDLVNITGEMNLDGLTRLNGVDFPQLKSVNSIKWNALPNLQNIGFTAQVETAKKIVIENTAVRSLKGINIAQAEFLKIANNQFVNEIKMQLGNVSNSLDFSDNNKAVEIELTNLIWANNLTFRSTGSILVPSLTKLNGSLTLSKNGFESFAAPNLTEVGEAIAIVGNDKMKNISFPLLTKVNDNLQIANNSALGEVDGFPELKSIGGAFDISGNMTEVNTPKLDNVAGAFNLQSSGNISCSFFQNLKNKKLIAGKFFCSGSLENPSVAGTSPKSQNGQKGAASTLSAMTGALGLAAMAAVLLI</sequence>
<keyword evidence="2" id="KW-0134">Cell wall</keyword>
<proteinExistence type="predicted"/>
<dbReference type="PANTHER" id="PTHR31018:SF3">
    <property type="entry name" value="RECEPTOR PROTEIN-TYROSINE KINASE"/>
    <property type="match status" value="1"/>
</dbReference>
<dbReference type="Gene3D" id="3.80.20.20">
    <property type="entry name" value="Receptor L-domain"/>
    <property type="match status" value="1"/>
</dbReference>
<accession>A0A6A5R435</accession>
<keyword evidence="3" id="KW-0964">Secreted</keyword>
<evidence type="ECO:0000256" key="4">
    <source>
        <dbReference type="ARBA" id="ARBA00022729"/>
    </source>
</evidence>
<evidence type="ECO:0000256" key="6">
    <source>
        <dbReference type="SAM" id="SignalP"/>
    </source>
</evidence>
<evidence type="ECO:0000256" key="1">
    <source>
        <dbReference type="ARBA" id="ARBA00004191"/>
    </source>
</evidence>
<dbReference type="SUPFAM" id="SSF52058">
    <property type="entry name" value="L domain-like"/>
    <property type="match status" value="2"/>
</dbReference>
<dbReference type="InterPro" id="IPR051648">
    <property type="entry name" value="CWI-Assembly_Regulator"/>
</dbReference>
<evidence type="ECO:0000313" key="7">
    <source>
        <dbReference type="EMBL" id="KAF1921948.1"/>
    </source>
</evidence>
<organism evidence="7 8">
    <name type="scientific">Ampelomyces quisqualis</name>
    <name type="common">Powdery mildew agent</name>
    <dbReference type="NCBI Taxonomy" id="50730"/>
    <lineage>
        <taxon>Eukaryota</taxon>
        <taxon>Fungi</taxon>
        <taxon>Dikarya</taxon>
        <taxon>Ascomycota</taxon>
        <taxon>Pezizomycotina</taxon>
        <taxon>Dothideomycetes</taxon>
        <taxon>Pleosporomycetidae</taxon>
        <taxon>Pleosporales</taxon>
        <taxon>Pleosporineae</taxon>
        <taxon>Phaeosphaeriaceae</taxon>
        <taxon>Ampelomyces</taxon>
    </lineage>
</organism>
<dbReference type="GO" id="GO:0005886">
    <property type="term" value="C:plasma membrane"/>
    <property type="evidence" value="ECO:0007669"/>
    <property type="project" value="TreeGrafter"/>
</dbReference>
<dbReference type="Proteomes" id="UP000800096">
    <property type="component" value="Unassembled WGS sequence"/>
</dbReference>
<protein>
    <recommendedName>
        <fullName evidence="9">GPI-anchored cell wall organization protein Ecm33</fullName>
    </recommendedName>
</protein>
<comment type="subcellular location">
    <subcellularLocation>
        <location evidence="1">Secreted</location>
        <location evidence="1">Cell wall</location>
    </subcellularLocation>
</comment>
<dbReference type="Pfam" id="PF12454">
    <property type="entry name" value="Ecm33"/>
    <property type="match status" value="1"/>
</dbReference>
<keyword evidence="5" id="KW-0325">Glycoprotein</keyword>
<reference evidence="7" key="1">
    <citation type="journal article" date="2020" name="Stud. Mycol.">
        <title>101 Dothideomycetes genomes: a test case for predicting lifestyles and emergence of pathogens.</title>
        <authorList>
            <person name="Haridas S."/>
            <person name="Albert R."/>
            <person name="Binder M."/>
            <person name="Bloem J."/>
            <person name="Labutti K."/>
            <person name="Salamov A."/>
            <person name="Andreopoulos B."/>
            <person name="Baker S."/>
            <person name="Barry K."/>
            <person name="Bills G."/>
            <person name="Bluhm B."/>
            <person name="Cannon C."/>
            <person name="Castanera R."/>
            <person name="Culley D."/>
            <person name="Daum C."/>
            <person name="Ezra D."/>
            <person name="Gonzalez J."/>
            <person name="Henrissat B."/>
            <person name="Kuo A."/>
            <person name="Liang C."/>
            <person name="Lipzen A."/>
            <person name="Lutzoni F."/>
            <person name="Magnuson J."/>
            <person name="Mondo S."/>
            <person name="Nolan M."/>
            <person name="Ohm R."/>
            <person name="Pangilinan J."/>
            <person name="Park H.-J."/>
            <person name="Ramirez L."/>
            <person name="Alfaro M."/>
            <person name="Sun H."/>
            <person name="Tritt A."/>
            <person name="Yoshinaga Y."/>
            <person name="Zwiers L.-H."/>
            <person name="Turgeon B."/>
            <person name="Goodwin S."/>
            <person name="Spatafora J."/>
            <person name="Crous P."/>
            <person name="Grigoriev I."/>
        </authorList>
    </citation>
    <scope>NUCLEOTIDE SEQUENCE</scope>
    <source>
        <strain evidence="7">HMLAC05119</strain>
    </source>
</reference>
<gene>
    <name evidence="7" type="ORF">BDU57DRAFT_511036</name>
</gene>
<feature type="signal peptide" evidence="6">
    <location>
        <begin position="1"/>
        <end position="20"/>
    </location>
</feature>
<dbReference type="GO" id="GO:0009986">
    <property type="term" value="C:cell surface"/>
    <property type="evidence" value="ECO:0007669"/>
    <property type="project" value="TreeGrafter"/>
</dbReference>
<keyword evidence="4 6" id="KW-0732">Signal</keyword>